<dbReference type="RefSeq" id="XP_009785460.1">
    <property type="nucleotide sequence ID" value="XM_009787158.1"/>
</dbReference>
<reference evidence="3" key="2">
    <citation type="submission" date="2025-08" db="UniProtKB">
        <authorList>
            <consortium name="RefSeq"/>
        </authorList>
    </citation>
    <scope>IDENTIFICATION</scope>
    <source>
        <tissue evidence="3">Leaf</tissue>
    </source>
</reference>
<name>A0A1U7XG82_NICSY</name>
<sequence>MAVWIKHSQLPTKFYDTTILEQADNKVGKLLKIDTCTSSTLRGRYARICVQVPLDIPVTTKVIISTHNQALVYEGEGVLCTGCGRIGHTLRSCEFLTPVTQGKLTGGTNGKDNPKEQISEWRTVTFSKHRRQTHKDTLSNPQVKRFDASLGP</sequence>
<dbReference type="AlphaFoldDB" id="A0A1U7XG82"/>
<evidence type="ECO:0000256" key="1">
    <source>
        <dbReference type="SAM" id="MobiDB-lite"/>
    </source>
</evidence>
<gene>
    <name evidence="3" type="primary">LOC104233720</name>
</gene>
<organism evidence="2 3">
    <name type="scientific">Nicotiana sylvestris</name>
    <name type="common">Wood tobacco</name>
    <name type="synonym">South American tobacco</name>
    <dbReference type="NCBI Taxonomy" id="4096"/>
    <lineage>
        <taxon>Eukaryota</taxon>
        <taxon>Viridiplantae</taxon>
        <taxon>Streptophyta</taxon>
        <taxon>Embryophyta</taxon>
        <taxon>Tracheophyta</taxon>
        <taxon>Spermatophyta</taxon>
        <taxon>Magnoliopsida</taxon>
        <taxon>eudicotyledons</taxon>
        <taxon>Gunneridae</taxon>
        <taxon>Pentapetalae</taxon>
        <taxon>asterids</taxon>
        <taxon>lamiids</taxon>
        <taxon>Solanales</taxon>
        <taxon>Solanaceae</taxon>
        <taxon>Nicotianoideae</taxon>
        <taxon>Nicotianeae</taxon>
        <taxon>Nicotiana</taxon>
    </lineage>
</organism>
<dbReference type="PANTHER" id="PTHR31286:SF99">
    <property type="entry name" value="DUF4283 DOMAIN-CONTAINING PROTEIN"/>
    <property type="match status" value="1"/>
</dbReference>
<proteinExistence type="predicted"/>
<protein>
    <submittedName>
        <fullName evidence="3">Uncharacterized protein LOC104233720</fullName>
    </submittedName>
</protein>
<accession>A0A1U7XG82</accession>
<dbReference type="InterPro" id="IPR040256">
    <property type="entry name" value="At4g02000-like"/>
</dbReference>
<dbReference type="PANTHER" id="PTHR31286">
    <property type="entry name" value="GLYCINE-RICH CELL WALL STRUCTURAL PROTEIN 1.8-LIKE"/>
    <property type="match status" value="1"/>
</dbReference>
<reference evidence="2" key="1">
    <citation type="journal article" date="2013" name="Genome Biol.">
        <title>Reference genomes and transcriptomes of Nicotiana sylvestris and Nicotiana tomentosiformis.</title>
        <authorList>
            <person name="Sierro N."/>
            <person name="Battey J.N."/>
            <person name="Ouadi S."/>
            <person name="Bovet L."/>
            <person name="Goepfert S."/>
            <person name="Bakaher N."/>
            <person name="Peitsch M.C."/>
            <person name="Ivanov N.V."/>
        </authorList>
    </citation>
    <scope>NUCLEOTIDE SEQUENCE [LARGE SCALE GENOMIC DNA]</scope>
</reference>
<dbReference type="Proteomes" id="UP000189701">
    <property type="component" value="Unplaced"/>
</dbReference>
<evidence type="ECO:0000313" key="3">
    <source>
        <dbReference type="RefSeq" id="XP_009785460.1"/>
    </source>
</evidence>
<dbReference type="eggNOG" id="KOG1075">
    <property type="taxonomic scope" value="Eukaryota"/>
</dbReference>
<evidence type="ECO:0000313" key="2">
    <source>
        <dbReference type="Proteomes" id="UP000189701"/>
    </source>
</evidence>
<feature type="region of interest" description="Disordered" evidence="1">
    <location>
        <begin position="128"/>
        <end position="152"/>
    </location>
</feature>
<keyword evidence="2" id="KW-1185">Reference proteome</keyword>